<evidence type="ECO:0000313" key="4">
    <source>
        <dbReference type="EMBL" id="ABM79566.1"/>
    </source>
</evidence>
<dbReference type="Proteomes" id="UP000002274">
    <property type="component" value="Chromosome"/>
</dbReference>
<dbReference type="GO" id="GO:0003993">
    <property type="term" value="F:acid phosphatase activity"/>
    <property type="evidence" value="ECO:0007669"/>
    <property type="project" value="UniProtKB-EC"/>
</dbReference>
<dbReference type="InterPro" id="IPR000326">
    <property type="entry name" value="PAP2/HPO"/>
</dbReference>
<proteinExistence type="inferred from homology"/>
<dbReference type="KEGG" id="pmf:P9303_28361"/>
<dbReference type="InterPro" id="IPR036938">
    <property type="entry name" value="PAP2/HPO_sf"/>
</dbReference>
<organism evidence="4 5">
    <name type="scientific">Prochlorococcus marinus (strain MIT 9303)</name>
    <dbReference type="NCBI Taxonomy" id="59922"/>
    <lineage>
        <taxon>Bacteria</taxon>
        <taxon>Bacillati</taxon>
        <taxon>Cyanobacteriota</taxon>
        <taxon>Cyanophyceae</taxon>
        <taxon>Synechococcales</taxon>
        <taxon>Prochlorococcaceae</taxon>
        <taxon>Prochlorococcus</taxon>
    </lineage>
</organism>
<comment type="similarity">
    <text evidence="1">Belongs to the class A bacterial acid phosphatase family.</text>
</comment>
<dbReference type="HOGENOM" id="CLU_079861_2_0_3"/>
<evidence type="ECO:0000259" key="3">
    <source>
        <dbReference type="SMART" id="SM00014"/>
    </source>
</evidence>
<dbReference type="BioCyc" id="PMAR59922:G1G80-2491-MONOMER"/>
<keyword evidence="2" id="KW-0732">Signal</keyword>
<reference evidence="4 5" key="1">
    <citation type="journal article" date="2007" name="PLoS Genet.">
        <title>Patterns and implications of gene gain and loss in the evolution of Prochlorococcus.</title>
        <authorList>
            <person name="Kettler G.C."/>
            <person name="Martiny A.C."/>
            <person name="Huang K."/>
            <person name="Zucker J."/>
            <person name="Coleman M.L."/>
            <person name="Rodrigue S."/>
            <person name="Chen F."/>
            <person name="Lapidus A."/>
            <person name="Ferriera S."/>
            <person name="Johnson J."/>
            <person name="Steglich C."/>
            <person name="Church G.M."/>
            <person name="Richardson P."/>
            <person name="Chisholm S.W."/>
        </authorList>
    </citation>
    <scope>NUCLEOTIDE SEQUENCE [LARGE SCALE GENOMIC DNA]</scope>
    <source>
        <strain evidence="4 5">MIT 9303</strain>
    </source>
</reference>
<protein>
    <recommendedName>
        <fullName evidence="1">Acid phosphatase</fullName>
        <ecNumber evidence="1">3.1.3.2</ecNumber>
    </recommendedName>
</protein>
<dbReference type="AlphaFoldDB" id="A2CDK6"/>
<dbReference type="GO" id="GO:0030288">
    <property type="term" value="C:outer membrane-bounded periplasmic space"/>
    <property type="evidence" value="ECO:0007669"/>
    <property type="project" value="InterPro"/>
</dbReference>
<feature type="signal peptide" evidence="2">
    <location>
        <begin position="1"/>
        <end position="25"/>
    </location>
</feature>
<dbReference type="SUPFAM" id="SSF48317">
    <property type="entry name" value="Acid phosphatase/Vanadium-dependent haloperoxidase"/>
    <property type="match status" value="1"/>
</dbReference>
<dbReference type="Pfam" id="PF01569">
    <property type="entry name" value="PAP2"/>
    <property type="match status" value="1"/>
</dbReference>
<accession>A2CDK6</accession>
<dbReference type="EMBL" id="CP000554">
    <property type="protein sequence ID" value="ABM79566.1"/>
    <property type="molecule type" value="Genomic_DNA"/>
</dbReference>
<name>A2CDK6_PROM3</name>
<dbReference type="EC" id="3.1.3.2" evidence="1"/>
<dbReference type="SMART" id="SM00014">
    <property type="entry name" value="acidPPc"/>
    <property type="match status" value="1"/>
</dbReference>
<sequence>MKNISLSSLLLSFAFTGLVSPSVYAESSNPAKGLVLDIPALRKVIGDPPEIGSKSLQRDLDILFWLQKSRNPSGVRNAWTYLDKVMTVFEPALGSDFSKTAPKIKKKLPQFIKLVNNVKDTFKKEIGRDRPFVAYSTITPCLPLEHNKSYPSGHASWYTTASYLLADLFPQRREPLLLTGRQGVYARPFCGLHYPSDVEAGHRLGKAAAQQIIRSPQWAKFKSSVQQEVKRALNPPPAGLPLINY</sequence>
<feature type="chain" id="PRO_5002642863" description="Acid phosphatase" evidence="2">
    <location>
        <begin position="26"/>
        <end position="245"/>
    </location>
</feature>
<dbReference type="RefSeq" id="WP_011827408.1">
    <property type="nucleotide sequence ID" value="NC_008820.1"/>
</dbReference>
<evidence type="ECO:0000313" key="5">
    <source>
        <dbReference type="Proteomes" id="UP000002274"/>
    </source>
</evidence>
<dbReference type="STRING" id="59922.P9303_28361"/>
<comment type="catalytic activity">
    <reaction evidence="1">
        <text>a phosphate monoester + H2O = an alcohol + phosphate</text>
        <dbReference type="Rhea" id="RHEA:15017"/>
        <dbReference type="ChEBI" id="CHEBI:15377"/>
        <dbReference type="ChEBI" id="CHEBI:30879"/>
        <dbReference type="ChEBI" id="CHEBI:43474"/>
        <dbReference type="ChEBI" id="CHEBI:67140"/>
        <dbReference type="EC" id="3.1.3.2"/>
    </reaction>
</comment>
<dbReference type="InterPro" id="IPR001011">
    <property type="entry name" value="Acid_Pase_classA_bac"/>
</dbReference>
<gene>
    <name evidence="4" type="ordered locus">P9303_28361</name>
</gene>
<keyword evidence="1" id="KW-0378">Hydrolase</keyword>
<evidence type="ECO:0000256" key="1">
    <source>
        <dbReference type="PIRNR" id="PIRNR000897"/>
    </source>
</evidence>
<evidence type="ECO:0000256" key="2">
    <source>
        <dbReference type="SAM" id="SignalP"/>
    </source>
</evidence>
<dbReference type="Gene3D" id="1.20.144.10">
    <property type="entry name" value="Phosphatidic acid phosphatase type 2/haloperoxidase"/>
    <property type="match status" value="1"/>
</dbReference>
<feature type="domain" description="Phosphatidic acid phosphatase type 2/haloperoxidase" evidence="3">
    <location>
        <begin position="106"/>
        <end position="213"/>
    </location>
</feature>
<dbReference type="PIRSF" id="PIRSF000897">
    <property type="entry name" value="Acid_Ptase_ClsA"/>
    <property type="match status" value="1"/>
</dbReference>